<feature type="transmembrane region" description="Helical" evidence="6">
    <location>
        <begin position="435"/>
        <end position="452"/>
    </location>
</feature>
<evidence type="ECO:0000256" key="3">
    <source>
        <dbReference type="ARBA" id="ARBA00022692"/>
    </source>
</evidence>
<feature type="transmembrane region" description="Helical" evidence="6">
    <location>
        <begin position="104"/>
        <end position="123"/>
    </location>
</feature>
<evidence type="ECO:0000313" key="7">
    <source>
        <dbReference type="EMBL" id="VTS15438.1"/>
    </source>
</evidence>
<feature type="transmembrane region" description="Helical" evidence="6">
    <location>
        <begin position="370"/>
        <end position="390"/>
    </location>
</feature>
<evidence type="ECO:0000256" key="2">
    <source>
        <dbReference type="ARBA" id="ARBA00022475"/>
    </source>
</evidence>
<reference evidence="7 8" key="1">
    <citation type="submission" date="2019-05" db="EMBL/GenBank/DDBJ databases">
        <authorList>
            <consortium name="Pathogen Informatics"/>
        </authorList>
    </citation>
    <scope>NUCLEOTIDE SEQUENCE [LARGE SCALE GENOMIC DNA]</scope>
    <source>
        <strain evidence="7 8">NCTC5386</strain>
    </source>
</reference>
<dbReference type="Pfam" id="PF01943">
    <property type="entry name" value="Polysacc_synt"/>
    <property type="match status" value="1"/>
</dbReference>
<evidence type="ECO:0000256" key="4">
    <source>
        <dbReference type="ARBA" id="ARBA00022989"/>
    </source>
</evidence>
<dbReference type="GO" id="GO:0005886">
    <property type="term" value="C:plasma membrane"/>
    <property type="evidence" value="ECO:0007669"/>
    <property type="project" value="UniProtKB-SubCell"/>
</dbReference>
<gene>
    <name evidence="7" type="ORF">NCTC5386_01366</name>
</gene>
<organism evidence="7 8">
    <name type="scientific">Streptococcus pseudoporcinus</name>
    <dbReference type="NCBI Taxonomy" id="361101"/>
    <lineage>
        <taxon>Bacteria</taxon>
        <taxon>Bacillati</taxon>
        <taxon>Bacillota</taxon>
        <taxon>Bacilli</taxon>
        <taxon>Lactobacillales</taxon>
        <taxon>Streptococcaceae</taxon>
        <taxon>Streptococcus</taxon>
    </lineage>
</organism>
<dbReference type="InterPro" id="IPR050833">
    <property type="entry name" value="Poly_Biosynth_Transport"/>
</dbReference>
<feature type="transmembrane region" description="Helical" evidence="6">
    <location>
        <begin position="238"/>
        <end position="261"/>
    </location>
</feature>
<dbReference type="Proteomes" id="UP000394068">
    <property type="component" value="Unassembled WGS sequence"/>
</dbReference>
<dbReference type="InterPro" id="IPR002797">
    <property type="entry name" value="Polysacc_synth"/>
</dbReference>
<name>A0A4U9XRF0_9STRE</name>
<keyword evidence="4 6" id="KW-1133">Transmembrane helix</keyword>
<feature type="transmembrane region" description="Helical" evidence="6">
    <location>
        <begin position="402"/>
        <end position="423"/>
    </location>
</feature>
<keyword evidence="2" id="KW-1003">Cell membrane</keyword>
<evidence type="ECO:0000256" key="1">
    <source>
        <dbReference type="ARBA" id="ARBA00004651"/>
    </source>
</evidence>
<accession>A0A4U9XRF0</accession>
<protein>
    <submittedName>
        <fullName evidence="7">Exopolysaccharide biosynthesis protein</fullName>
    </submittedName>
</protein>
<feature type="transmembrane region" description="Helical" evidence="6">
    <location>
        <begin position="130"/>
        <end position="151"/>
    </location>
</feature>
<feature type="transmembrane region" description="Helical" evidence="6">
    <location>
        <begin position="198"/>
        <end position="218"/>
    </location>
</feature>
<evidence type="ECO:0000256" key="6">
    <source>
        <dbReference type="SAM" id="Phobius"/>
    </source>
</evidence>
<dbReference type="RefSeq" id="WP_077321866.1">
    <property type="nucleotide sequence ID" value="NZ_CABEHT010000001.1"/>
</dbReference>
<feature type="transmembrane region" description="Helical" evidence="6">
    <location>
        <begin position="12"/>
        <end position="33"/>
    </location>
</feature>
<evidence type="ECO:0000313" key="8">
    <source>
        <dbReference type="Proteomes" id="UP000394068"/>
    </source>
</evidence>
<proteinExistence type="predicted"/>
<feature type="transmembrane region" description="Helical" evidence="6">
    <location>
        <begin position="345"/>
        <end position="364"/>
    </location>
</feature>
<dbReference type="EMBL" id="CABEHT010000001">
    <property type="protein sequence ID" value="VTS15438.1"/>
    <property type="molecule type" value="Genomic_DNA"/>
</dbReference>
<dbReference type="PANTHER" id="PTHR30250:SF11">
    <property type="entry name" value="O-ANTIGEN TRANSPORTER-RELATED"/>
    <property type="match status" value="1"/>
</dbReference>
<comment type="subcellular location">
    <subcellularLocation>
        <location evidence="1">Cell membrane</location>
        <topology evidence="1">Multi-pass membrane protein</topology>
    </subcellularLocation>
</comment>
<dbReference type="PANTHER" id="PTHR30250">
    <property type="entry name" value="PST FAMILY PREDICTED COLANIC ACID TRANSPORTER"/>
    <property type="match status" value="1"/>
</dbReference>
<sequence length="462" mass="54155">MNNHKKDLIVHTFVRILGGLIAFISVFLLTYIFPATEIGKYNLILSSINISISLGTLWLTQSILRYYHVDKNLGFIISLSIYSLITSVVFYIIFAFIFKQEINFWILTYIVIFGIYSIGDSFFRSSNKIYYYMFLELAISIGKVFPMYFLAITFKSINAIFASQILLVSLLLLYLIIRNFKRISNFNYRVDWIEFKKYLKFGFPLVGLTISNWVLSASDRYIISFLGNNSQVGIYSTNYLLANSIYMMFSLIVLGAFHPMIMREWHISKESTEKLVNQSLDIYLGLMIPLSFYGILKSHILLSLFKGVSYSHYSIIFNWTVLGIFLYGLSMLFHKYFELIQKTSLILYFNMISAVINVILNFILIPYFGFQIAAFATFLSYLTYIILVYLRTRKHFKLKFNSYHLLVHLSFNFFYFVLDKILINNDSLICFFAEGIIYIASVILIYQFTNMFKITNWIRKKV</sequence>
<feature type="transmembrane region" description="Helical" evidence="6">
    <location>
        <begin position="157"/>
        <end position="177"/>
    </location>
</feature>
<dbReference type="AlphaFoldDB" id="A0A4U9XRF0"/>
<feature type="transmembrane region" description="Helical" evidence="6">
    <location>
        <begin position="282"/>
        <end position="305"/>
    </location>
</feature>
<feature type="transmembrane region" description="Helical" evidence="6">
    <location>
        <begin position="72"/>
        <end position="98"/>
    </location>
</feature>
<keyword evidence="5 6" id="KW-0472">Membrane</keyword>
<feature type="transmembrane region" description="Helical" evidence="6">
    <location>
        <begin position="311"/>
        <end position="333"/>
    </location>
</feature>
<evidence type="ECO:0000256" key="5">
    <source>
        <dbReference type="ARBA" id="ARBA00023136"/>
    </source>
</evidence>
<keyword evidence="3 6" id="KW-0812">Transmembrane</keyword>